<sequence length="301" mass="34117">MGESKPRRELPITVIDSGKSVTEEAHAHHHDHADEGPRSLGQAAPSWLFVGDVAISEAEIAREMQFHRAMTPERSRADAARALVVRELLRQETARLGLQEAVQPVGGEAVEEACIRVLLEQEIENRVPTEDDCRRYYAQNPERFHAPDRIRVRHILLGAAVDDVGGRFAAREQAEKLIAELKAQPHLFADFVMRHSDCPSKDEGGELGWLERGQTTPEFDRQVFRLRVGLAAFPVESRWGYHVVSVDAIESGEELAFDQVRQRISDYLELQVRQRELQQYLQGLQERYEVRGLDAIEAETA</sequence>
<dbReference type="Gene3D" id="3.10.50.40">
    <property type="match status" value="1"/>
</dbReference>
<dbReference type="InterPro" id="IPR027304">
    <property type="entry name" value="Trigger_fact/SurA_dom_sf"/>
</dbReference>
<dbReference type="InterPro" id="IPR050245">
    <property type="entry name" value="PrsA_foldase"/>
</dbReference>
<keyword evidence="4 5" id="KW-0697">Rotamase</keyword>
<comment type="caution">
    <text evidence="7">The sequence shown here is derived from an EMBL/GenBank/DDBJ whole genome shotgun (WGS) entry which is preliminary data.</text>
</comment>
<evidence type="ECO:0000259" key="6">
    <source>
        <dbReference type="PROSITE" id="PS50198"/>
    </source>
</evidence>
<evidence type="ECO:0000256" key="1">
    <source>
        <dbReference type="ARBA" id="ARBA00000971"/>
    </source>
</evidence>
<dbReference type="SUPFAM" id="SSF109998">
    <property type="entry name" value="Triger factor/SurA peptide-binding domain-like"/>
    <property type="match status" value="1"/>
</dbReference>
<keyword evidence="5" id="KW-0413">Isomerase</keyword>
<dbReference type="InterPro" id="IPR046357">
    <property type="entry name" value="PPIase_dom_sf"/>
</dbReference>
<dbReference type="PANTHER" id="PTHR47245:SF2">
    <property type="entry name" value="PEPTIDYL-PROLYL CIS-TRANS ISOMERASE HP_0175-RELATED"/>
    <property type="match status" value="1"/>
</dbReference>
<evidence type="ECO:0000256" key="4">
    <source>
        <dbReference type="ARBA" id="ARBA00023110"/>
    </source>
</evidence>
<evidence type="ECO:0000256" key="3">
    <source>
        <dbReference type="ARBA" id="ARBA00013194"/>
    </source>
</evidence>
<dbReference type="Proteomes" id="UP000308508">
    <property type="component" value="Unassembled WGS sequence"/>
</dbReference>
<dbReference type="PROSITE" id="PS50198">
    <property type="entry name" value="PPIC_PPIASE_2"/>
    <property type="match status" value="1"/>
</dbReference>
<evidence type="ECO:0000313" key="7">
    <source>
        <dbReference type="EMBL" id="TLX21470.1"/>
    </source>
</evidence>
<evidence type="ECO:0000256" key="5">
    <source>
        <dbReference type="PROSITE-ProRule" id="PRU00278"/>
    </source>
</evidence>
<protein>
    <recommendedName>
        <fullName evidence="3">peptidylprolyl isomerase</fullName>
        <ecNumber evidence="3">5.2.1.8</ecNumber>
    </recommendedName>
</protein>
<evidence type="ECO:0000313" key="8">
    <source>
        <dbReference type="Proteomes" id="UP000308508"/>
    </source>
</evidence>
<dbReference type="Pfam" id="PF00639">
    <property type="entry name" value="Rotamase"/>
    <property type="match status" value="1"/>
</dbReference>
<organism evidence="7 8">
    <name type="scientific">Thermomonas fusca</name>
    <dbReference type="NCBI Taxonomy" id="215690"/>
    <lineage>
        <taxon>Bacteria</taxon>
        <taxon>Pseudomonadati</taxon>
        <taxon>Pseudomonadota</taxon>
        <taxon>Gammaproteobacteria</taxon>
        <taxon>Lysobacterales</taxon>
        <taxon>Lysobacteraceae</taxon>
        <taxon>Thermomonas</taxon>
    </lineage>
</organism>
<gene>
    <name evidence="7" type="ORF">E5S66_08005</name>
</gene>
<keyword evidence="8" id="KW-1185">Reference proteome</keyword>
<dbReference type="STRING" id="1123377.GCA_000423885_02289"/>
<dbReference type="PANTHER" id="PTHR47245">
    <property type="entry name" value="PEPTIDYLPROLYL ISOMERASE"/>
    <property type="match status" value="1"/>
</dbReference>
<dbReference type="InterPro" id="IPR000297">
    <property type="entry name" value="PPIase_PpiC"/>
</dbReference>
<dbReference type="SUPFAM" id="SSF54534">
    <property type="entry name" value="FKBP-like"/>
    <property type="match status" value="1"/>
</dbReference>
<proteinExistence type="inferred from homology"/>
<comment type="similarity">
    <text evidence="2">Belongs to the PpiC/parvulin rotamase family.</text>
</comment>
<feature type="domain" description="PpiC" evidence="6">
    <location>
        <begin position="147"/>
        <end position="248"/>
    </location>
</feature>
<accession>A0A5R9PFT8</accession>
<reference evidence="7 8" key="1">
    <citation type="submission" date="2019-04" db="EMBL/GenBank/DDBJ databases">
        <authorList>
            <person name="Grouzdev D.S."/>
            <person name="Nazina T.N."/>
        </authorList>
    </citation>
    <scope>NUCLEOTIDE SEQUENCE [LARGE SCALE GENOMIC DNA]</scope>
    <source>
        <strain evidence="7 8">SHC 3-19</strain>
    </source>
</reference>
<dbReference type="RefSeq" id="WP_138348754.1">
    <property type="nucleotide sequence ID" value="NZ_SROY01000003.1"/>
</dbReference>
<dbReference type="EC" id="5.2.1.8" evidence="3"/>
<comment type="catalytic activity">
    <reaction evidence="1">
        <text>[protein]-peptidylproline (omega=180) = [protein]-peptidylproline (omega=0)</text>
        <dbReference type="Rhea" id="RHEA:16237"/>
        <dbReference type="Rhea" id="RHEA-COMP:10747"/>
        <dbReference type="Rhea" id="RHEA-COMP:10748"/>
        <dbReference type="ChEBI" id="CHEBI:83833"/>
        <dbReference type="ChEBI" id="CHEBI:83834"/>
        <dbReference type="EC" id="5.2.1.8"/>
    </reaction>
</comment>
<dbReference type="GO" id="GO:0003755">
    <property type="term" value="F:peptidyl-prolyl cis-trans isomerase activity"/>
    <property type="evidence" value="ECO:0007669"/>
    <property type="project" value="UniProtKB-KW"/>
</dbReference>
<name>A0A5R9PFT8_9GAMM</name>
<dbReference type="AlphaFoldDB" id="A0A5R9PFT8"/>
<dbReference type="EMBL" id="SROY01000003">
    <property type="protein sequence ID" value="TLX21470.1"/>
    <property type="molecule type" value="Genomic_DNA"/>
</dbReference>
<evidence type="ECO:0000256" key="2">
    <source>
        <dbReference type="ARBA" id="ARBA00007656"/>
    </source>
</evidence>